<dbReference type="RefSeq" id="WP_317639714.1">
    <property type="nucleotide sequence ID" value="NZ_JAPMIV010000009.1"/>
</dbReference>
<feature type="transmembrane region" description="Helical" evidence="1">
    <location>
        <begin position="459"/>
        <end position="476"/>
    </location>
</feature>
<keyword evidence="1" id="KW-1133">Transmembrane helix</keyword>
<sequence length="917" mass="93521">MSELLAVLALILSFVALSRANKAREQARHLAQRLEVLEAGLRGVRLPAAPTTLAGEAPPIHMPPGTPVPEAISHAWPEDQPTTLPIPAAPLPAPFKPPRPRGPSLWGPEFSRARISLIGGVLVLGGLAFTLRALNAPGWTLLVAVFAFGGLLYFNARRVPWPVSGALRGLGYGVAALGMGSLSAQLPGNWGPGAVMLGLLGLSVALLLDALRRRELLLGALAVGGAALSTWMLTDDLGRWSIPAAGAAILLAAVAVWQGRTTQDAVQDDSEDGELNPDAPAARRAALALTLSAAGAVPVGWLVASLSHVGDGRWNGAEEKARAALQLTDGPLSLLPWLAFSVLALSVPLALLSRLRQEQEDDSGEDRADGVALGAAWAVLIPQALVAAAVGAALRGQAGSLALSLAILAALVGAARLAWTRQKMEDSPLASAVAGGLTAGATGIAGALALSVLGPRTEPLALASVAAALLLVGLYGKSRFWVRAGALGLGYTALWGMWTPIGHTPGYILDDLRVALLGAAPAVLGLGAAWRLGRDGWANLPRPPRELKTAGQKTGRVASASPRLTPTGLAPLCSAALSVALLAAGSAVLAAGVLLAAALLWTRKAGRTGHTVPFWIATPLLTLGSLLLLINTTSSLLLLGSVVALTAGAALLRATPRTFAEPSPRVLAEVAALIVLALALGRPAQEWWPALGVPGALALLAVLTAPLKLTLSWGRMDVLLGLGAVLLLGTVLAGWPGEFGTEQGRLMVAVVGAVLLAAAWWLTRMVGGLRVLDTLTRPFGGLPPNAGAQTPVARALWLGGWALLLPLALGTRFSPQAADLRPWLIASSVALLAVGLVTAVQAHRAGGAAWARALWTAGLGLIAGAGIKGAFLDASSFPKSSAGLGVAVLLSGLSLLAVAILAPRPPALTPASAQEKL</sequence>
<feature type="transmembrane region" description="Helical" evidence="1">
    <location>
        <begin position="136"/>
        <end position="154"/>
    </location>
</feature>
<feature type="transmembrane region" description="Helical" evidence="1">
    <location>
        <begin position="690"/>
        <end position="711"/>
    </location>
</feature>
<feature type="transmembrane region" description="Helical" evidence="1">
    <location>
        <begin position="852"/>
        <end position="871"/>
    </location>
</feature>
<dbReference type="Proteomes" id="UP001276150">
    <property type="component" value="Unassembled WGS sequence"/>
</dbReference>
<gene>
    <name evidence="2" type="ORF">ORD21_07325</name>
</gene>
<evidence type="ECO:0008006" key="4">
    <source>
        <dbReference type="Google" id="ProtNLM"/>
    </source>
</evidence>
<feature type="transmembrane region" description="Helical" evidence="1">
    <location>
        <begin position="883"/>
        <end position="902"/>
    </location>
</feature>
<dbReference type="EMBL" id="JAPMIV010000009">
    <property type="protein sequence ID" value="MDV6374398.1"/>
    <property type="molecule type" value="Genomic_DNA"/>
</dbReference>
<keyword evidence="3" id="KW-1185">Reference proteome</keyword>
<feature type="transmembrane region" description="Helical" evidence="1">
    <location>
        <begin position="190"/>
        <end position="209"/>
    </location>
</feature>
<feature type="transmembrane region" description="Helical" evidence="1">
    <location>
        <begin position="795"/>
        <end position="814"/>
    </location>
</feature>
<evidence type="ECO:0000256" key="1">
    <source>
        <dbReference type="SAM" id="Phobius"/>
    </source>
</evidence>
<protein>
    <recommendedName>
        <fullName evidence="4">DUF2339 domain-containing protein</fullName>
    </recommendedName>
</protein>
<feature type="transmembrane region" description="Helical" evidence="1">
    <location>
        <begin position="743"/>
        <end position="762"/>
    </location>
</feature>
<name>A0ABU4DPV3_9DEIO</name>
<feature type="transmembrane region" description="Helical" evidence="1">
    <location>
        <begin position="820"/>
        <end position="840"/>
    </location>
</feature>
<feature type="transmembrane region" description="Helical" evidence="1">
    <location>
        <begin position="636"/>
        <end position="654"/>
    </location>
</feature>
<evidence type="ECO:0000313" key="2">
    <source>
        <dbReference type="EMBL" id="MDV6374398.1"/>
    </source>
</evidence>
<keyword evidence="1" id="KW-0472">Membrane</keyword>
<feature type="transmembrane region" description="Helical" evidence="1">
    <location>
        <begin position="718"/>
        <end position="737"/>
    </location>
</feature>
<feature type="transmembrane region" description="Helical" evidence="1">
    <location>
        <begin position="612"/>
        <end position="630"/>
    </location>
</feature>
<feature type="transmembrane region" description="Helical" evidence="1">
    <location>
        <begin position="240"/>
        <end position="257"/>
    </location>
</feature>
<feature type="transmembrane region" description="Helical" evidence="1">
    <location>
        <begin position="666"/>
        <end position="684"/>
    </location>
</feature>
<feature type="transmembrane region" description="Helical" evidence="1">
    <location>
        <begin position="431"/>
        <end position="453"/>
    </location>
</feature>
<evidence type="ECO:0000313" key="3">
    <source>
        <dbReference type="Proteomes" id="UP001276150"/>
    </source>
</evidence>
<comment type="caution">
    <text evidence="2">The sequence shown here is derived from an EMBL/GenBank/DDBJ whole genome shotgun (WGS) entry which is preliminary data.</text>
</comment>
<organism evidence="2 3">
    <name type="scientific">Deinococcus arenicola</name>
    <dbReference type="NCBI Taxonomy" id="2994950"/>
    <lineage>
        <taxon>Bacteria</taxon>
        <taxon>Thermotogati</taxon>
        <taxon>Deinococcota</taxon>
        <taxon>Deinococci</taxon>
        <taxon>Deinococcales</taxon>
        <taxon>Deinococcaceae</taxon>
        <taxon>Deinococcus</taxon>
    </lineage>
</organism>
<accession>A0ABU4DPV3</accession>
<feature type="transmembrane region" description="Helical" evidence="1">
    <location>
        <begin position="334"/>
        <end position="352"/>
    </location>
</feature>
<feature type="transmembrane region" description="Helical" evidence="1">
    <location>
        <begin position="514"/>
        <end position="533"/>
    </location>
</feature>
<feature type="transmembrane region" description="Helical" evidence="1">
    <location>
        <begin position="216"/>
        <end position="234"/>
    </location>
</feature>
<feature type="transmembrane region" description="Helical" evidence="1">
    <location>
        <begin position="373"/>
        <end position="394"/>
    </location>
</feature>
<reference evidence="2 3" key="1">
    <citation type="submission" date="2022-11" db="EMBL/GenBank/DDBJ databases">
        <title>Deinococcus ZS9-10, Low Temperature and Draught-tolerating, UV-resistant Bacteria from Continental Antarctica.</title>
        <authorList>
            <person name="Cheng L."/>
        </authorList>
    </citation>
    <scope>NUCLEOTIDE SEQUENCE [LARGE SCALE GENOMIC DNA]</scope>
    <source>
        <strain evidence="2 3">ZS9-10</strain>
    </source>
</reference>
<feature type="transmembrane region" description="Helical" evidence="1">
    <location>
        <begin position="400"/>
        <end position="419"/>
    </location>
</feature>
<feature type="transmembrane region" description="Helical" evidence="1">
    <location>
        <begin position="166"/>
        <end position="184"/>
    </location>
</feature>
<keyword evidence="1" id="KW-0812">Transmembrane</keyword>
<feature type="transmembrane region" description="Helical" evidence="1">
    <location>
        <begin position="575"/>
        <end position="600"/>
    </location>
</feature>
<proteinExistence type="predicted"/>